<proteinExistence type="predicted"/>
<dbReference type="EMBL" id="BPVZ01000030">
    <property type="protein sequence ID" value="GKV09553.1"/>
    <property type="molecule type" value="Genomic_DNA"/>
</dbReference>
<evidence type="ECO:0000313" key="2">
    <source>
        <dbReference type="Proteomes" id="UP001054252"/>
    </source>
</evidence>
<dbReference type="Proteomes" id="UP001054252">
    <property type="component" value="Unassembled WGS sequence"/>
</dbReference>
<comment type="caution">
    <text evidence="1">The sequence shown here is derived from an EMBL/GenBank/DDBJ whole genome shotgun (WGS) entry which is preliminary data.</text>
</comment>
<evidence type="ECO:0000313" key="1">
    <source>
        <dbReference type="EMBL" id="GKV09553.1"/>
    </source>
</evidence>
<dbReference type="Gene3D" id="3.30.428.10">
    <property type="entry name" value="HIT-like"/>
    <property type="match status" value="1"/>
</dbReference>
<keyword evidence="2" id="KW-1185">Reference proteome</keyword>
<gene>
    <name evidence="1" type="ORF">SLEP1_g21037</name>
</gene>
<accession>A0AAV5JAP0</accession>
<dbReference type="AlphaFoldDB" id="A0AAV5JAP0"/>
<protein>
    <submittedName>
        <fullName evidence="1">Uncharacterized protein</fullName>
    </submittedName>
</protein>
<name>A0AAV5JAP0_9ROSI</name>
<sequence>MIQVQLLLPSLGLKPCRRWLISHSFKGFRQISATAKMSTESYAFGSYSISCREVFYTTPLSFAFVNLRPVVPGIKDSSFPFCIINFLALGFPQKKKKFFSCFGFSSEKKKIFFLALGVSKPPHSFIQFDIAIGIFLEPYDLLREESPSCLPFRCVCG</sequence>
<reference evidence="1 2" key="1">
    <citation type="journal article" date="2021" name="Commun. Biol.">
        <title>The genome of Shorea leprosula (Dipterocarpaceae) highlights the ecological relevance of drought in aseasonal tropical rainforests.</title>
        <authorList>
            <person name="Ng K.K.S."/>
            <person name="Kobayashi M.J."/>
            <person name="Fawcett J.A."/>
            <person name="Hatakeyama M."/>
            <person name="Paape T."/>
            <person name="Ng C.H."/>
            <person name="Ang C.C."/>
            <person name="Tnah L.H."/>
            <person name="Lee C.T."/>
            <person name="Nishiyama T."/>
            <person name="Sese J."/>
            <person name="O'Brien M.J."/>
            <person name="Copetti D."/>
            <person name="Mohd Noor M.I."/>
            <person name="Ong R.C."/>
            <person name="Putra M."/>
            <person name="Sireger I.Z."/>
            <person name="Indrioko S."/>
            <person name="Kosugi Y."/>
            <person name="Izuno A."/>
            <person name="Isagi Y."/>
            <person name="Lee S.L."/>
            <person name="Shimizu K.K."/>
        </authorList>
    </citation>
    <scope>NUCLEOTIDE SEQUENCE [LARGE SCALE GENOMIC DNA]</scope>
    <source>
        <strain evidence="1">214</strain>
    </source>
</reference>
<organism evidence="1 2">
    <name type="scientific">Rubroshorea leprosula</name>
    <dbReference type="NCBI Taxonomy" id="152421"/>
    <lineage>
        <taxon>Eukaryota</taxon>
        <taxon>Viridiplantae</taxon>
        <taxon>Streptophyta</taxon>
        <taxon>Embryophyta</taxon>
        <taxon>Tracheophyta</taxon>
        <taxon>Spermatophyta</taxon>
        <taxon>Magnoliopsida</taxon>
        <taxon>eudicotyledons</taxon>
        <taxon>Gunneridae</taxon>
        <taxon>Pentapetalae</taxon>
        <taxon>rosids</taxon>
        <taxon>malvids</taxon>
        <taxon>Malvales</taxon>
        <taxon>Dipterocarpaceae</taxon>
        <taxon>Rubroshorea</taxon>
    </lineage>
</organism>
<dbReference type="InterPro" id="IPR036265">
    <property type="entry name" value="HIT-like_sf"/>
</dbReference>